<comment type="caution">
    <text evidence="1">The sequence shown here is derived from an EMBL/GenBank/DDBJ whole genome shotgun (WGS) entry which is preliminary data.</text>
</comment>
<protein>
    <submittedName>
        <fullName evidence="1">Uncharacterized protein</fullName>
    </submittedName>
</protein>
<dbReference type="EMBL" id="CM023484">
    <property type="protein sequence ID" value="KAH6934658.1"/>
    <property type="molecule type" value="Genomic_DNA"/>
</dbReference>
<name>A0ACB7SIX1_HYAAI</name>
<evidence type="ECO:0000313" key="1">
    <source>
        <dbReference type="EMBL" id="KAH6934658.1"/>
    </source>
</evidence>
<dbReference type="Proteomes" id="UP000821845">
    <property type="component" value="Chromosome 4"/>
</dbReference>
<reference evidence="1" key="1">
    <citation type="submission" date="2020-05" db="EMBL/GenBank/DDBJ databases">
        <title>Large-scale comparative analyses of tick genomes elucidate their genetic diversity and vector capacities.</title>
        <authorList>
            <person name="Jia N."/>
            <person name="Wang J."/>
            <person name="Shi W."/>
            <person name="Du L."/>
            <person name="Sun Y."/>
            <person name="Zhan W."/>
            <person name="Jiang J."/>
            <person name="Wang Q."/>
            <person name="Zhang B."/>
            <person name="Ji P."/>
            <person name="Sakyi L.B."/>
            <person name="Cui X."/>
            <person name="Yuan T."/>
            <person name="Jiang B."/>
            <person name="Yang W."/>
            <person name="Lam T.T.-Y."/>
            <person name="Chang Q."/>
            <person name="Ding S."/>
            <person name="Wang X."/>
            <person name="Zhu J."/>
            <person name="Ruan X."/>
            <person name="Zhao L."/>
            <person name="Wei J."/>
            <person name="Que T."/>
            <person name="Du C."/>
            <person name="Cheng J."/>
            <person name="Dai P."/>
            <person name="Han X."/>
            <person name="Huang E."/>
            <person name="Gao Y."/>
            <person name="Liu J."/>
            <person name="Shao H."/>
            <person name="Ye R."/>
            <person name="Li L."/>
            <person name="Wei W."/>
            <person name="Wang X."/>
            <person name="Wang C."/>
            <person name="Yang T."/>
            <person name="Huo Q."/>
            <person name="Li W."/>
            <person name="Guo W."/>
            <person name="Chen H."/>
            <person name="Zhou L."/>
            <person name="Ni X."/>
            <person name="Tian J."/>
            <person name="Zhou Y."/>
            <person name="Sheng Y."/>
            <person name="Liu T."/>
            <person name="Pan Y."/>
            <person name="Xia L."/>
            <person name="Li J."/>
            <person name="Zhao F."/>
            <person name="Cao W."/>
        </authorList>
    </citation>
    <scope>NUCLEOTIDE SEQUENCE</scope>
    <source>
        <strain evidence="1">Hyas-2018</strain>
    </source>
</reference>
<accession>A0ACB7SIX1</accession>
<gene>
    <name evidence="1" type="ORF">HPB50_026356</name>
</gene>
<organism evidence="1 2">
    <name type="scientific">Hyalomma asiaticum</name>
    <name type="common">Tick</name>
    <dbReference type="NCBI Taxonomy" id="266040"/>
    <lineage>
        <taxon>Eukaryota</taxon>
        <taxon>Metazoa</taxon>
        <taxon>Ecdysozoa</taxon>
        <taxon>Arthropoda</taxon>
        <taxon>Chelicerata</taxon>
        <taxon>Arachnida</taxon>
        <taxon>Acari</taxon>
        <taxon>Parasitiformes</taxon>
        <taxon>Ixodida</taxon>
        <taxon>Ixodoidea</taxon>
        <taxon>Ixodidae</taxon>
        <taxon>Hyalomminae</taxon>
        <taxon>Hyalomma</taxon>
    </lineage>
</organism>
<evidence type="ECO:0000313" key="2">
    <source>
        <dbReference type="Proteomes" id="UP000821845"/>
    </source>
</evidence>
<sequence>MEFQVKPRLFRNTKQRCAPSGTTSRHFTAALSWTQDARGLVPLLIVWYGTPRNRNLMAS</sequence>
<keyword evidence="2" id="KW-1185">Reference proteome</keyword>
<proteinExistence type="predicted"/>